<dbReference type="SUPFAM" id="SSF46689">
    <property type="entry name" value="Homeodomain-like"/>
    <property type="match status" value="1"/>
</dbReference>
<evidence type="ECO:0008006" key="3">
    <source>
        <dbReference type="Google" id="ProtNLM"/>
    </source>
</evidence>
<dbReference type="AlphaFoldDB" id="A0A7I7Y416"/>
<protein>
    <recommendedName>
        <fullName evidence="3">TetR family transcriptional regulator</fullName>
    </recommendedName>
</protein>
<dbReference type="Gene3D" id="1.10.357.10">
    <property type="entry name" value="Tetracycline Repressor, domain 2"/>
    <property type="match status" value="1"/>
</dbReference>
<dbReference type="EMBL" id="AP022612">
    <property type="protein sequence ID" value="BBZ36417.1"/>
    <property type="molecule type" value="Genomic_DNA"/>
</dbReference>
<evidence type="ECO:0000313" key="2">
    <source>
        <dbReference type="Proteomes" id="UP000466931"/>
    </source>
</evidence>
<sequence>MRDIAAVVGIKAASLYAHFPDGKEQMLVDGLREIFEQFLAFVLAGIDVDMSAEEQLRSVVAQHTRWQLESEEKASAWDAAADGVGVADVLSSANLKEIHALRAMYHGYVENLVGELCVSETAVERSRAVLALCDQAKRWHVSGGGRYDSTEEVAEFVWELVRELVLVAKR</sequence>
<accession>A0A7I7Y416</accession>
<gene>
    <name evidence="1" type="ORF">MCNF_50220</name>
</gene>
<organism evidence="1 2">
    <name type="scientific">Mycolicibacterium confluentis</name>
    <dbReference type="NCBI Taxonomy" id="28047"/>
    <lineage>
        <taxon>Bacteria</taxon>
        <taxon>Bacillati</taxon>
        <taxon>Actinomycetota</taxon>
        <taxon>Actinomycetes</taxon>
        <taxon>Mycobacteriales</taxon>
        <taxon>Mycobacteriaceae</taxon>
        <taxon>Mycolicibacterium</taxon>
    </lineage>
</organism>
<proteinExistence type="predicted"/>
<evidence type="ECO:0000313" key="1">
    <source>
        <dbReference type="EMBL" id="BBZ36417.1"/>
    </source>
</evidence>
<reference evidence="1" key="2">
    <citation type="submission" date="2020-02" db="EMBL/GenBank/DDBJ databases">
        <authorList>
            <person name="Matsumoto Y."/>
            <person name="Motooka D."/>
            <person name="Nakamura S."/>
        </authorList>
    </citation>
    <scope>NUCLEOTIDE SEQUENCE</scope>
    <source>
        <strain evidence="1">JCM 13671</strain>
    </source>
</reference>
<reference evidence="1" key="1">
    <citation type="journal article" date="2019" name="Emerg. Microbes Infect.">
        <title>Comprehensive subspecies identification of 175 nontuberculous mycobacteria species based on 7547 genomic profiles.</title>
        <authorList>
            <person name="Matsumoto Y."/>
            <person name="Kinjo T."/>
            <person name="Motooka D."/>
            <person name="Nabeya D."/>
            <person name="Jung N."/>
            <person name="Uechi K."/>
            <person name="Horii T."/>
            <person name="Iida T."/>
            <person name="Fujita J."/>
            <person name="Nakamura S."/>
        </authorList>
    </citation>
    <scope>NUCLEOTIDE SEQUENCE [LARGE SCALE GENOMIC DNA]</scope>
    <source>
        <strain evidence="1">JCM 13671</strain>
    </source>
</reference>
<name>A0A7I7Y416_9MYCO</name>
<dbReference type="InterPro" id="IPR009057">
    <property type="entry name" value="Homeodomain-like_sf"/>
</dbReference>
<keyword evidence="2" id="KW-1185">Reference proteome</keyword>
<dbReference type="Proteomes" id="UP000466931">
    <property type="component" value="Chromosome"/>
</dbReference>